<feature type="binding site" evidence="2">
    <location>
        <position position="120"/>
    </location>
    <ligand>
        <name>Fe cation</name>
        <dbReference type="ChEBI" id="CHEBI:24875"/>
    </ligand>
</feature>
<dbReference type="CDD" id="cd00487">
    <property type="entry name" value="Pep_deformylase"/>
    <property type="match status" value="1"/>
</dbReference>
<protein>
    <recommendedName>
        <fullName evidence="2">Peptide deformylase</fullName>
        <shortName evidence="2">PDF</shortName>
        <ecNumber evidence="2">3.5.1.88</ecNumber>
    </recommendedName>
    <alternativeName>
        <fullName evidence="2">Polypeptide deformylase</fullName>
    </alternativeName>
</protein>
<proteinExistence type="inferred from homology"/>
<evidence type="ECO:0000313" key="3">
    <source>
        <dbReference type="EMBL" id="OGG49066.1"/>
    </source>
</evidence>
<dbReference type="Gene3D" id="3.90.45.10">
    <property type="entry name" value="Peptide deformylase"/>
    <property type="match status" value="1"/>
</dbReference>
<dbReference type="Pfam" id="PF01327">
    <property type="entry name" value="Pep_deformylase"/>
    <property type="match status" value="1"/>
</dbReference>
<dbReference type="PIRSF" id="PIRSF004749">
    <property type="entry name" value="Pep_def"/>
    <property type="match status" value="1"/>
</dbReference>
<name>A0A1F6CIJ5_9BACT</name>
<dbReference type="EMBL" id="MFKU01000005">
    <property type="protein sequence ID" value="OGG49066.1"/>
    <property type="molecule type" value="Genomic_DNA"/>
</dbReference>
<evidence type="ECO:0000256" key="2">
    <source>
        <dbReference type="HAMAP-Rule" id="MF_00163"/>
    </source>
</evidence>
<dbReference type="PANTHER" id="PTHR10458:SF22">
    <property type="entry name" value="PEPTIDE DEFORMYLASE"/>
    <property type="match status" value="1"/>
</dbReference>
<sequence>MKKATEEIVPQDTPVLREVALPLPENLFGSAELKKLLAHMTEALDKQLEGVALAAPQVSVSYRLFIVRRDRILPVDIQGSTLDVNSQGRTFSAPTPEVDVYINPEIVKTSRKRARMDEGCLSVKNVYGTTKRHERVTIRARHEDGTKFTRGAGGILAQIFEHEVDHLNGILFVDHAEHLIQLREHIDE</sequence>
<comment type="similarity">
    <text evidence="1 2">Belongs to the polypeptide deformylase family.</text>
</comment>
<dbReference type="PANTHER" id="PTHR10458">
    <property type="entry name" value="PEPTIDE DEFORMYLASE"/>
    <property type="match status" value="1"/>
</dbReference>
<dbReference type="EC" id="3.5.1.88" evidence="2"/>
<dbReference type="PRINTS" id="PR01576">
    <property type="entry name" value="PDEFORMYLASE"/>
</dbReference>
<feature type="binding site" evidence="2">
    <location>
        <position position="162"/>
    </location>
    <ligand>
        <name>Fe cation</name>
        <dbReference type="ChEBI" id="CHEBI:24875"/>
    </ligand>
</feature>
<dbReference type="SUPFAM" id="SSF56420">
    <property type="entry name" value="Peptide deformylase"/>
    <property type="match status" value="1"/>
</dbReference>
<gene>
    <name evidence="2" type="primary">def</name>
    <name evidence="3" type="ORF">A2678_01210</name>
</gene>
<comment type="function">
    <text evidence="2">Removes the formyl group from the N-terminal Met of newly synthesized proteins. Requires at least a dipeptide for an efficient rate of reaction. N-terminal L-methionine is a prerequisite for activity but the enzyme has broad specificity at other positions.</text>
</comment>
<feature type="active site" evidence="2">
    <location>
        <position position="163"/>
    </location>
</feature>
<dbReference type="STRING" id="1798481.A2678_01210"/>
<feature type="binding site" evidence="2">
    <location>
        <position position="166"/>
    </location>
    <ligand>
        <name>Fe cation</name>
        <dbReference type="ChEBI" id="CHEBI:24875"/>
    </ligand>
</feature>
<accession>A0A1F6CIJ5</accession>
<dbReference type="GO" id="GO:0006412">
    <property type="term" value="P:translation"/>
    <property type="evidence" value="ECO:0007669"/>
    <property type="project" value="UniProtKB-UniRule"/>
</dbReference>
<keyword evidence="2" id="KW-0408">Iron</keyword>
<dbReference type="GO" id="GO:0046872">
    <property type="term" value="F:metal ion binding"/>
    <property type="evidence" value="ECO:0007669"/>
    <property type="project" value="UniProtKB-KW"/>
</dbReference>
<comment type="cofactor">
    <cofactor evidence="2">
        <name>Fe(2+)</name>
        <dbReference type="ChEBI" id="CHEBI:29033"/>
    </cofactor>
    <text evidence="2">Binds 1 Fe(2+) ion.</text>
</comment>
<keyword evidence="2" id="KW-0479">Metal-binding</keyword>
<keyword evidence="2" id="KW-0378">Hydrolase</keyword>
<evidence type="ECO:0000256" key="1">
    <source>
        <dbReference type="ARBA" id="ARBA00010759"/>
    </source>
</evidence>
<dbReference type="Proteomes" id="UP000178815">
    <property type="component" value="Unassembled WGS sequence"/>
</dbReference>
<dbReference type="GO" id="GO:0042586">
    <property type="term" value="F:peptide deformylase activity"/>
    <property type="evidence" value="ECO:0007669"/>
    <property type="project" value="UniProtKB-UniRule"/>
</dbReference>
<dbReference type="InterPro" id="IPR036821">
    <property type="entry name" value="Peptide_deformylase_sf"/>
</dbReference>
<dbReference type="HAMAP" id="MF_00163">
    <property type="entry name" value="Pep_deformylase"/>
    <property type="match status" value="1"/>
</dbReference>
<dbReference type="AlphaFoldDB" id="A0A1F6CIJ5"/>
<reference evidence="3 4" key="1">
    <citation type="journal article" date="2016" name="Nat. Commun.">
        <title>Thousands of microbial genomes shed light on interconnected biogeochemical processes in an aquifer system.</title>
        <authorList>
            <person name="Anantharaman K."/>
            <person name="Brown C.T."/>
            <person name="Hug L.A."/>
            <person name="Sharon I."/>
            <person name="Castelle C.J."/>
            <person name="Probst A.J."/>
            <person name="Thomas B.C."/>
            <person name="Singh A."/>
            <person name="Wilkins M.J."/>
            <person name="Karaoz U."/>
            <person name="Brodie E.L."/>
            <person name="Williams K.H."/>
            <person name="Hubbard S.S."/>
            <person name="Banfield J.F."/>
        </authorList>
    </citation>
    <scope>NUCLEOTIDE SEQUENCE [LARGE SCALE GENOMIC DNA]</scope>
</reference>
<organism evidence="3 4">
    <name type="scientific">Candidatus Kaiserbacteria bacterium RIFCSPHIGHO2_01_FULL_53_31</name>
    <dbReference type="NCBI Taxonomy" id="1798481"/>
    <lineage>
        <taxon>Bacteria</taxon>
        <taxon>Candidatus Kaiseribacteriota</taxon>
    </lineage>
</organism>
<dbReference type="InterPro" id="IPR023635">
    <property type="entry name" value="Peptide_deformylase"/>
</dbReference>
<keyword evidence="2" id="KW-0648">Protein biosynthesis</keyword>
<comment type="caution">
    <text evidence="3">The sequence shown here is derived from an EMBL/GenBank/DDBJ whole genome shotgun (WGS) entry which is preliminary data.</text>
</comment>
<comment type="catalytic activity">
    <reaction evidence="2">
        <text>N-terminal N-formyl-L-methionyl-[peptide] + H2O = N-terminal L-methionyl-[peptide] + formate</text>
        <dbReference type="Rhea" id="RHEA:24420"/>
        <dbReference type="Rhea" id="RHEA-COMP:10639"/>
        <dbReference type="Rhea" id="RHEA-COMP:10640"/>
        <dbReference type="ChEBI" id="CHEBI:15377"/>
        <dbReference type="ChEBI" id="CHEBI:15740"/>
        <dbReference type="ChEBI" id="CHEBI:49298"/>
        <dbReference type="ChEBI" id="CHEBI:64731"/>
        <dbReference type="EC" id="3.5.1.88"/>
    </reaction>
</comment>
<evidence type="ECO:0000313" key="4">
    <source>
        <dbReference type="Proteomes" id="UP000178815"/>
    </source>
</evidence>